<dbReference type="HOGENOM" id="CLU_037348_0_0_1"/>
<keyword evidence="4 10" id="KW-1133">Transmembrane helix</keyword>
<evidence type="ECO:0000256" key="7">
    <source>
        <dbReference type="ARBA" id="ARBA00023288"/>
    </source>
</evidence>
<accession>A0A0C3J8K6</accession>
<evidence type="ECO:0000256" key="2">
    <source>
        <dbReference type="ARBA" id="ARBA00022679"/>
    </source>
</evidence>
<keyword evidence="8 10" id="KW-0012">Acyltransferase</keyword>
<dbReference type="EMBL" id="KN831967">
    <property type="protein sequence ID" value="KIO05358.1"/>
    <property type="molecule type" value="Genomic_DNA"/>
</dbReference>
<comment type="subcellular location">
    <subcellularLocation>
        <location evidence="1">Membrane</location>
        <topology evidence="1">Multi-pass membrane protein</topology>
    </subcellularLocation>
</comment>
<evidence type="ECO:0000256" key="5">
    <source>
        <dbReference type="ARBA" id="ARBA00023136"/>
    </source>
</evidence>
<name>A0A0C3J8K6_PISTI</name>
<comment type="similarity">
    <text evidence="10">Belongs to the DHHC palmitoyltransferase family.</text>
</comment>
<keyword evidence="3 10" id="KW-0812">Transmembrane</keyword>
<dbReference type="PROSITE" id="PS50216">
    <property type="entry name" value="DHHC"/>
    <property type="match status" value="1"/>
</dbReference>
<organism evidence="12 13">
    <name type="scientific">Pisolithus tinctorius Marx 270</name>
    <dbReference type="NCBI Taxonomy" id="870435"/>
    <lineage>
        <taxon>Eukaryota</taxon>
        <taxon>Fungi</taxon>
        <taxon>Dikarya</taxon>
        <taxon>Basidiomycota</taxon>
        <taxon>Agaricomycotina</taxon>
        <taxon>Agaricomycetes</taxon>
        <taxon>Agaricomycetidae</taxon>
        <taxon>Boletales</taxon>
        <taxon>Sclerodermatineae</taxon>
        <taxon>Pisolithaceae</taxon>
        <taxon>Pisolithus</taxon>
    </lineage>
</organism>
<sequence length="371" mass="42196">MSRLLSFTDHLQRSATGKHWRDDDSDDGSDERQSRWTRYFPLCILLVLMVAPHPSLLLVLVNHYLRTLHEPITFLVHLCVSYTLTFLSFASLIICVVRDPGPVCLENPAQDDGQISARDEIGLREALMGPPDEPDDGEITPLKWCRKCWAPKPERTHHCSLCGRCVLKMDHHCPWLGGKCVGHRTYPSFFHFITCITLFSAHVAYLAGTAFWWSFNNPASIFDEVTPLHELFLLCAGVIFGLVVGSFMIYHIYLISTNQTTLESLSPFLLLRFIPPLPSSLRLSDPPMEHELSYTQRRLVRNAHRAVKLYDLGWQENWAQVFGWRKSGGWVPRVLYGGASPGDGRNFPRNPRAQDMLQKLANALEIADKEA</sequence>
<evidence type="ECO:0000313" key="13">
    <source>
        <dbReference type="Proteomes" id="UP000054217"/>
    </source>
</evidence>
<feature type="domain" description="Palmitoyltransferase DHHC" evidence="11">
    <location>
        <begin position="141"/>
        <end position="265"/>
    </location>
</feature>
<feature type="transmembrane region" description="Helical" evidence="10">
    <location>
        <begin position="72"/>
        <end position="97"/>
    </location>
</feature>
<dbReference type="PANTHER" id="PTHR12246">
    <property type="entry name" value="PALMITOYLTRANSFERASE ZDHHC16"/>
    <property type="match status" value="1"/>
</dbReference>
<dbReference type="InterPro" id="IPR001594">
    <property type="entry name" value="Palmitoyltrfase_DHHC"/>
</dbReference>
<dbReference type="InterPro" id="IPR039859">
    <property type="entry name" value="PFA4/ZDH16/20/ERF2-like"/>
</dbReference>
<evidence type="ECO:0000256" key="9">
    <source>
        <dbReference type="ARBA" id="ARBA00048048"/>
    </source>
</evidence>
<dbReference type="InParanoid" id="A0A0C3J8K6"/>
<evidence type="ECO:0000313" key="12">
    <source>
        <dbReference type="EMBL" id="KIO05358.1"/>
    </source>
</evidence>
<evidence type="ECO:0000256" key="6">
    <source>
        <dbReference type="ARBA" id="ARBA00023139"/>
    </source>
</evidence>
<evidence type="ECO:0000256" key="1">
    <source>
        <dbReference type="ARBA" id="ARBA00004141"/>
    </source>
</evidence>
<evidence type="ECO:0000256" key="3">
    <source>
        <dbReference type="ARBA" id="ARBA00022692"/>
    </source>
</evidence>
<proteinExistence type="inferred from homology"/>
<keyword evidence="6" id="KW-0564">Palmitate</keyword>
<reference evidence="12 13" key="1">
    <citation type="submission" date="2014-04" db="EMBL/GenBank/DDBJ databases">
        <authorList>
            <consortium name="DOE Joint Genome Institute"/>
            <person name="Kuo A."/>
            <person name="Kohler A."/>
            <person name="Costa M.D."/>
            <person name="Nagy L.G."/>
            <person name="Floudas D."/>
            <person name="Copeland A."/>
            <person name="Barry K.W."/>
            <person name="Cichocki N."/>
            <person name="Veneault-Fourrey C."/>
            <person name="LaButti K."/>
            <person name="Lindquist E.A."/>
            <person name="Lipzen A."/>
            <person name="Lundell T."/>
            <person name="Morin E."/>
            <person name="Murat C."/>
            <person name="Sun H."/>
            <person name="Tunlid A."/>
            <person name="Henrissat B."/>
            <person name="Grigoriev I.V."/>
            <person name="Hibbett D.S."/>
            <person name="Martin F."/>
            <person name="Nordberg H.P."/>
            <person name="Cantor M.N."/>
            <person name="Hua S.X."/>
        </authorList>
    </citation>
    <scope>NUCLEOTIDE SEQUENCE [LARGE SCALE GENOMIC DNA]</scope>
    <source>
        <strain evidence="12 13">Marx 270</strain>
    </source>
</reference>
<keyword evidence="7" id="KW-0449">Lipoprotein</keyword>
<evidence type="ECO:0000256" key="10">
    <source>
        <dbReference type="RuleBase" id="RU079119"/>
    </source>
</evidence>
<protein>
    <recommendedName>
        <fullName evidence="10">Palmitoyltransferase</fullName>
        <ecNumber evidence="10">2.3.1.225</ecNumber>
    </recommendedName>
</protein>
<gene>
    <name evidence="12" type="ORF">M404DRAFT_999965</name>
</gene>
<dbReference type="OrthoDB" id="9909019at2759"/>
<keyword evidence="13" id="KW-1185">Reference proteome</keyword>
<keyword evidence="5 10" id="KW-0472">Membrane</keyword>
<feature type="transmembrane region" description="Helical" evidence="10">
    <location>
        <begin position="189"/>
        <end position="211"/>
    </location>
</feature>
<reference evidence="13" key="2">
    <citation type="submission" date="2015-01" db="EMBL/GenBank/DDBJ databases">
        <title>Evolutionary Origins and Diversification of the Mycorrhizal Mutualists.</title>
        <authorList>
            <consortium name="DOE Joint Genome Institute"/>
            <consortium name="Mycorrhizal Genomics Consortium"/>
            <person name="Kohler A."/>
            <person name="Kuo A."/>
            <person name="Nagy L.G."/>
            <person name="Floudas D."/>
            <person name="Copeland A."/>
            <person name="Barry K.W."/>
            <person name="Cichocki N."/>
            <person name="Veneault-Fourrey C."/>
            <person name="LaButti K."/>
            <person name="Lindquist E.A."/>
            <person name="Lipzen A."/>
            <person name="Lundell T."/>
            <person name="Morin E."/>
            <person name="Murat C."/>
            <person name="Riley R."/>
            <person name="Ohm R."/>
            <person name="Sun H."/>
            <person name="Tunlid A."/>
            <person name="Henrissat B."/>
            <person name="Grigoriev I.V."/>
            <person name="Hibbett D.S."/>
            <person name="Martin F."/>
        </authorList>
    </citation>
    <scope>NUCLEOTIDE SEQUENCE [LARGE SCALE GENOMIC DNA]</scope>
    <source>
        <strain evidence="13">Marx 270</strain>
    </source>
</reference>
<evidence type="ECO:0000259" key="11">
    <source>
        <dbReference type="Pfam" id="PF01529"/>
    </source>
</evidence>
<dbReference type="FunCoup" id="A0A0C3J8K6">
    <property type="interactions" value="259"/>
</dbReference>
<dbReference type="GO" id="GO:0016020">
    <property type="term" value="C:membrane"/>
    <property type="evidence" value="ECO:0007669"/>
    <property type="project" value="UniProtKB-SubCell"/>
</dbReference>
<feature type="transmembrane region" description="Helical" evidence="10">
    <location>
        <begin position="39"/>
        <end position="60"/>
    </location>
</feature>
<dbReference type="Proteomes" id="UP000054217">
    <property type="component" value="Unassembled WGS sequence"/>
</dbReference>
<dbReference type="EC" id="2.3.1.225" evidence="10"/>
<dbReference type="Pfam" id="PF01529">
    <property type="entry name" value="DHHC"/>
    <property type="match status" value="1"/>
</dbReference>
<dbReference type="AlphaFoldDB" id="A0A0C3J8K6"/>
<evidence type="ECO:0000256" key="4">
    <source>
        <dbReference type="ARBA" id="ARBA00022989"/>
    </source>
</evidence>
<feature type="transmembrane region" description="Helical" evidence="10">
    <location>
        <begin position="231"/>
        <end position="255"/>
    </location>
</feature>
<comment type="catalytic activity">
    <reaction evidence="9 10">
        <text>L-cysteinyl-[protein] + hexadecanoyl-CoA = S-hexadecanoyl-L-cysteinyl-[protein] + CoA</text>
        <dbReference type="Rhea" id="RHEA:36683"/>
        <dbReference type="Rhea" id="RHEA-COMP:10131"/>
        <dbReference type="Rhea" id="RHEA-COMP:11032"/>
        <dbReference type="ChEBI" id="CHEBI:29950"/>
        <dbReference type="ChEBI" id="CHEBI:57287"/>
        <dbReference type="ChEBI" id="CHEBI:57379"/>
        <dbReference type="ChEBI" id="CHEBI:74151"/>
        <dbReference type="EC" id="2.3.1.225"/>
    </reaction>
</comment>
<comment type="domain">
    <text evidence="10">The DHHC domain is required for palmitoyltransferase activity.</text>
</comment>
<dbReference type="STRING" id="870435.A0A0C3J8K6"/>
<evidence type="ECO:0000256" key="8">
    <source>
        <dbReference type="ARBA" id="ARBA00023315"/>
    </source>
</evidence>
<dbReference type="GO" id="GO:0019706">
    <property type="term" value="F:protein-cysteine S-palmitoyltransferase activity"/>
    <property type="evidence" value="ECO:0007669"/>
    <property type="project" value="UniProtKB-EC"/>
</dbReference>
<keyword evidence="2 10" id="KW-0808">Transferase</keyword>